<dbReference type="RefSeq" id="WP_017839162.1">
    <property type="nucleotide sequence ID" value="NZ_CP035467.1"/>
</dbReference>
<evidence type="ECO:0000313" key="5">
    <source>
        <dbReference type="EMBL" id="QCW82984.1"/>
    </source>
</evidence>
<dbReference type="AlphaFoldDB" id="A0A4P9UNQ0"/>
<organism evidence="5 6">
    <name type="scientific">Methylotuvimicrobium buryatense</name>
    <name type="common">Methylomicrobium buryatense</name>
    <dbReference type="NCBI Taxonomy" id="95641"/>
    <lineage>
        <taxon>Bacteria</taxon>
        <taxon>Pseudomonadati</taxon>
        <taxon>Pseudomonadota</taxon>
        <taxon>Gammaproteobacteria</taxon>
        <taxon>Methylococcales</taxon>
        <taxon>Methylococcaceae</taxon>
        <taxon>Methylotuvimicrobium</taxon>
    </lineage>
</organism>
<evidence type="ECO:0000313" key="6">
    <source>
        <dbReference type="Proteomes" id="UP000305881"/>
    </source>
</evidence>
<dbReference type="PANTHER" id="PTHR45138:SF2">
    <property type="entry name" value="DIGUANYLATE CYCLASE VDCA"/>
    <property type="match status" value="1"/>
</dbReference>
<dbReference type="InterPro" id="IPR029787">
    <property type="entry name" value="Nucleotide_cyclase"/>
</dbReference>
<feature type="domain" description="GGDEF" evidence="4">
    <location>
        <begin position="208"/>
        <end position="343"/>
    </location>
</feature>
<evidence type="ECO:0000256" key="2">
    <source>
        <dbReference type="ARBA" id="ARBA00012528"/>
    </source>
</evidence>
<comment type="cofactor">
    <cofactor evidence="1">
        <name>Mg(2+)</name>
        <dbReference type="ChEBI" id="CHEBI:18420"/>
    </cofactor>
</comment>
<dbReference type="PANTHER" id="PTHR45138">
    <property type="entry name" value="REGULATORY COMPONENTS OF SENSORY TRANSDUCTION SYSTEM"/>
    <property type="match status" value="1"/>
</dbReference>
<dbReference type="GO" id="GO:0052621">
    <property type="term" value="F:diguanylate cyclase activity"/>
    <property type="evidence" value="ECO:0007669"/>
    <property type="project" value="UniProtKB-EC"/>
</dbReference>
<dbReference type="KEGG" id="mbur:EQU24_12615"/>
<dbReference type="OrthoDB" id="9812260at2"/>
<evidence type="ECO:0000259" key="4">
    <source>
        <dbReference type="PROSITE" id="PS50887"/>
    </source>
</evidence>
<dbReference type="GO" id="GO:0005886">
    <property type="term" value="C:plasma membrane"/>
    <property type="evidence" value="ECO:0007669"/>
    <property type="project" value="TreeGrafter"/>
</dbReference>
<dbReference type="InterPro" id="IPR043128">
    <property type="entry name" value="Rev_trsase/Diguanyl_cyclase"/>
</dbReference>
<keyword evidence="6" id="KW-1185">Reference proteome</keyword>
<dbReference type="InterPro" id="IPR050469">
    <property type="entry name" value="Diguanylate_Cyclase"/>
</dbReference>
<dbReference type="EMBL" id="CP035467">
    <property type="protein sequence ID" value="QCW82984.1"/>
    <property type="molecule type" value="Genomic_DNA"/>
</dbReference>
<dbReference type="Pfam" id="PF00990">
    <property type="entry name" value="GGDEF"/>
    <property type="match status" value="1"/>
</dbReference>
<evidence type="ECO:0000256" key="3">
    <source>
        <dbReference type="SAM" id="Coils"/>
    </source>
</evidence>
<dbReference type="FunFam" id="3.30.70.270:FF:000001">
    <property type="entry name" value="Diguanylate cyclase domain protein"/>
    <property type="match status" value="1"/>
</dbReference>
<gene>
    <name evidence="5" type="ORF">EQU24_12615</name>
</gene>
<protein>
    <recommendedName>
        <fullName evidence="2">diguanylate cyclase</fullName>
        <ecNumber evidence="2">2.7.7.65</ecNumber>
    </recommendedName>
</protein>
<reference evidence="6" key="1">
    <citation type="journal article" date="2019" name="J. Bacteriol.">
        <title>A Mutagenic Screen Identifies a TonB-Dependent Receptor Required for the Lanthanide Metal Switch in the Type I Methanotroph 'Methylotuvimicrobium buryatense' 5GB1C.</title>
        <authorList>
            <person name="Groom J.D."/>
            <person name="Ford S.M."/>
            <person name="Pesesky M.W."/>
            <person name="Lidstrom M.E."/>
        </authorList>
    </citation>
    <scope>NUCLEOTIDE SEQUENCE [LARGE SCALE GENOMIC DNA]</scope>
    <source>
        <strain evidence="6">5GB1C</strain>
    </source>
</reference>
<dbReference type="GO" id="GO:1902201">
    <property type="term" value="P:negative regulation of bacterial-type flagellum-dependent cell motility"/>
    <property type="evidence" value="ECO:0007669"/>
    <property type="project" value="TreeGrafter"/>
</dbReference>
<sequence length="350" mass="39657">MPFRTDYDYSTEENIQFMHRIVKLMMQHKITPTPINYAVFYEYTASYNDNLKAAVDQLIAENNPFDMETGLALYKKHICHAALVSFDKINQDIQRIIDQTGKSVNETQQKASEASDSFEEKSIRLESITNLEELKTVLSEIAGETKDLIDTSDHFKSQLEAANKEMEQLRKELSKVKEAATVDALTGLLNRGTFDETLTNLLEESSDKDICLTLLDLDHFKQVNDKFGHLIGDNVLKFTASLLKKYCEKHHYVARYGGEELAIIMPDTSLSAAQDIAEKIRTSLQNSRLKRKNSNESIGTITLSIGIAARKQNDTMESLILRADQALYKAKETGRNKVICEWAMDAISHC</sequence>
<proteinExistence type="predicted"/>
<accession>A0A4P9UNQ0</accession>
<dbReference type="SMART" id="SM00267">
    <property type="entry name" value="GGDEF"/>
    <property type="match status" value="1"/>
</dbReference>
<dbReference type="PROSITE" id="PS50887">
    <property type="entry name" value="GGDEF"/>
    <property type="match status" value="1"/>
</dbReference>
<dbReference type="Proteomes" id="UP000305881">
    <property type="component" value="Chromosome"/>
</dbReference>
<dbReference type="GO" id="GO:0043709">
    <property type="term" value="P:cell adhesion involved in single-species biofilm formation"/>
    <property type="evidence" value="ECO:0007669"/>
    <property type="project" value="TreeGrafter"/>
</dbReference>
<dbReference type="SUPFAM" id="SSF55073">
    <property type="entry name" value="Nucleotide cyclase"/>
    <property type="match status" value="1"/>
</dbReference>
<dbReference type="InterPro" id="IPR000160">
    <property type="entry name" value="GGDEF_dom"/>
</dbReference>
<dbReference type="Gene3D" id="3.30.70.270">
    <property type="match status" value="1"/>
</dbReference>
<dbReference type="NCBIfam" id="TIGR00254">
    <property type="entry name" value="GGDEF"/>
    <property type="match status" value="1"/>
</dbReference>
<dbReference type="STRING" id="675511.GCA_000341735_00519"/>
<keyword evidence="3" id="KW-0175">Coiled coil</keyword>
<dbReference type="CDD" id="cd01949">
    <property type="entry name" value="GGDEF"/>
    <property type="match status" value="1"/>
</dbReference>
<dbReference type="EC" id="2.7.7.65" evidence="2"/>
<name>A0A4P9UNQ0_METBY</name>
<evidence type="ECO:0000256" key="1">
    <source>
        <dbReference type="ARBA" id="ARBA00001946"/>
    </source>
</evidence>
<feature type="coiled-coil region" evidence="3">
    <location>
        <begin position="152"/>
        <end position="183"/>
    </location>
</feature>